<dbReference type="OrthoDB" id="6921389at2759"/>
<sequence length="358" mass="40776">MDYTNILERINTSSWSAQQEQILLEPYTYHSQIPGKEIRSKLIEAFNLWLDVPEDDLEVIKRIVRMLHNASLLMDDVEDSSDLRRGIPVAHKIYGVPQTINSANYVYFLAMQELYRFRAGRVGKANAGSSLNGKAEEAGNGEKGKGKERQRTEEMTEEDQEKELDEVITEELLQLHRGQGLDLFWRDTLTCPTEEEYVGMVLGKTGGLFRIAVKLMMARSESSVDYTPVVNLISLLFQIRDDYQNLQSTEYGENKGFCEDLTEGKFSFPLIHGVRSEREVGKREILNVLQKRTTDRSLKAYTVKIMTERTKSFEYTRKVLRELEGQVHAEIGRLGGNRVLEGIVKGLSLGVEKEAGDV</sequence>
<feature type="region of interest" description="Disordered" evidence="12">
    <location>
        <begin position="125"/>
        <end position="163"/>
    </location>
</feature>
<evidence type="ECO:0000256" key="12">
    <source>
        <dbReference type="SAM" id="MobiDB-lite"/>
    </source>
</evidence>
<keyword evidence="4" id="KW-0460">Magnesium</keyword>
<evidence type="ECO:0000256" key="1">
    <source>
        <dbReference type="ARBA" id="ARBA00001946"/>
    </source>
</evidence>
<comment type="caution">
    <text evidence="13">The sequence shown here is derived from an EMBL/GenBank/DDBJ whole genome shotgun (WGS) entry which is preliminary data.</text>
</comment>
<dbReference type="AlphaFoldDB" id="A0A8K0JK85"/>
<dbReference type="PANTHER" id="PTHR12001:SF44">
    <property type="entry name" value="GERANYLGERANYL PYROPHOSPHATE SYNTHASE"/>
    <property type="match status" value="1"/>
</dbReference>
<keyword evidence="3" id="KW-0479">Metal-binding</keyword>
<dbReference type="InterPro" id="IPR008949">
    <property type="entry name" value="Isoprenoid_synthase_dom_sf"/>
</dbReference>
<dbReference type="PANTHER" id="PTHR12001">
    <property type="entry name" value="GERANYLGERANYL PYROPHOSPHATE SYNTHASE"/>
    <property type="match status" value="1"/>
</dbReference>
<accession>A0A8K0JK85</accession>
<evidence type="ECO:0000313" key="13">
    <source>
        <dbReference type="EMBL" id="KAG7531258.1"/>
    </source>
</evidence>
<evidence type="ECO:0000256" key="7">
    <source>
        <dbReference type="ARBA" id="ARBA00032424"/>
    </source>
</evidence>
<organism evidence="13 14">
    <name type="scientific">Filobasidium floriforme</name>
    <dbReference type="NCBI Taxonomy" id="5210"/>
    <lineage>
        <taxon>Eukaryota</taxon>
        <taxon>Fungi</taxon>
        <taxon>Dikarya</taxon>
        <taxon>Basidiomycota</taxon>
        <taxon>Agaricomycotina</taxon>
        <taxon>Tremellomycetes</taxon>
        <taxon>Filobasidiales</taxon>
        <taxon>Filobasidiaceae</taxon>
        <taxon>Filobasidium</taxon>
    </lineage>
</organism>
<dbReference type="Gene3D" id="1.10.600.10">
    <property type="entry name" value="Farnesyl Diphosphate Synthase"/>
    <property type="match status" value="1"/>
</dbReference>
<comment type="cofactor">
    <cofactor evidence="1">
        <name>Mg(2+)</name>
        <dbReference type="ChEBI" id="CHEBI:18420"/>
    </cofactor>
</comment>
<dbReference type="Proteomes" id="UP000812966">
    <property type="component" value="Unassembled WGS sequence"/>
</dbReference>
<dbReference type="EMBL" id="JABELV010000096">
    <property type="protein sequence ID" value="KAG7531258.1"/>
    <property type="molecule type" value="Genomic_DNA"/>
</dbReference>
<dbReference type="InterPro" id="IPR033749">
    <property type="entry name" value="Polyprenyl_synt_CS"/>
</dbReference>
<evidence type="ECO:0000256" key="10">
    <source>
        <dbReference type="ARBA" id="ARBA00033096"/>
    </source>
</evidence>
<comment type="similarity">
    <text evidence="2 11">Belongs to the FPP/GGPP synthase family.</text>
</comment>
<gene>
    <name evidence="13" type="ORF">FFLO_04500</name>
</gene>
<keyword evidence="11" id="KW-0808">Transferase</keyword>
<evidence type="ECO:0000256" key="6">
    <source>
        <dbReference type="ARBA" id="ARBA00032380"/>
    </source>
</evidence>
<reference evidence="13" key="1">
    <citation type="submission" date="2020-04" db="EMBL/GenBank/DDBJ databases">
        <title>Analysis of mating type loci in Filobasidium floriforme.</title>
        <authorList>
            <person name="Nowrousian M."/>
        </authorList>
    </citation>
    <scope>NUCLEOTIDE SEQUENCE</scope>
    <source>
        <strain evidence="13">CBS 6242</strain>
    </source>
</reference>
<keyword evidence="14" id="KW-1185">Reference proteome</keyword>
<evidence type="ECO:0000256" key="4">
    <source>
        <dbReference type="ARBA" id="ARBA00022842"/>
    </source>
</evidence>
<dbReference type="SUPFAM" id="SSF48576">
    <property type="entry name" value="Terpenoid synthases"/>
    <property type="match status" value="1"/>
</dbReference>
<evidence type="ECO:0000256" key="5">
    <source>
        <dbReference type="ARBA" id="ARBA00032052"/>
    </source>
</evidence>
<dbReference type="GO" id="GO:0046872">
    <property type="term" value="F:metal ion binding"/>
    <property type="evidence" value="ECO:0007669"/>
    <property type="project" value="UniProtKB-KW"/>
</dbReference>
<name>A0A8K0JK85_9TREE</name>
<evidence type="ECO:0000313" key="14">
    <source>
        <dbReference type="Proteomes" id="UP000812966"/>
    </source>
</evidence>
<evidence type="ECO:0000256" key="8">
    <source>
        <dbReference type="ARBA" id="ARBA00032448"/>
    </source>
</evidence>
<evidence type="ECO:0000256" key="3">
    <source>
        <dbReference type="ARBA" id="ARBA00022723"/>
    </source>
</evidence>
<dbReference type="GO" id="GO:0008299">
    <property type="term" value="P:isoprenoid biosynthetic process"/>
    <property type="evidence" value="ECO:0007669"/>
    <property type="project" value="InterPro"/>
</dbReference>
<proteinExistence type="inferred from homology"/>
<dbReference type="PROSITE" id="PS00723">
    <property type="entry name" value="POLYPRENYL_SYNTHASE_1"/>
    <property type="match status" value="1"/>
</dbReference>
<dbReference type="CDD" id="cd00685">
    <property type="entry name" value="Trans_IPPS_HT"/>
    <property type="match status" value="1"/>
</dbReference>
<protein>
    <recommendedName>
        <fullName evidence="9">(2E,6E)-farnesyl diphosphate synthase</fullName>
    </recommendedName>
    <alternativeName>
        <fullName evidence="8">Dimethylallyltranstransferase</fullName>
    </alternativeName>
    <alternativeName>
        <fullName evidence="7">Farnesyl diphosphate synthase</fullName>
    </alternativeName>
    <alternativeName>
        <fullName evidence="5">Farnesyltranstransferase</fullName>
    </alternativeName>
    <alternativeName>
        <fullName evidence="10">Geranylgeranyl diphosphate synthase</fullName>
    </alternativeName>
    <alternativeName>
        <fullName evidence="6">Geranyltranstransferase</fullName>
    </alternativeName>
</protein>
<evidence type="ECO:0000256" key="11">
    <source>
        <dbReference type="RuleBase" id="RU004466"/>
    </source>
</evidence>
<evidence type="ECO:0000256" key="9">
    <source>
        <dbReference type="ARBA" id="ARBA00032873"/>
    </source>
</evidence>
<feature type="compositionally biased region" description="Basic and acidic residues" evidence="12">
    <location>
        <begin position="134"/>
        <end position="154"/>
    </location>
</feature>
<evidence type="ECO:0000256" key="2">
    <source>
        <dbReference type="ARBA" id="ARBA00006706"/>
    </source>
</evidence>
<dbReference type="GO" id="GO:0004659">
    <property type="term" value="F:prenyltransferase activity"/>
    <property type="evidence" value="ECO:0007669"/>
    <property type="project" value="InterPro"/>
</dbReference>
<dbReference type="SFLD" id="SFLDS00005">
    <property type="entry name" value="Isoprenoid_Synthase_Type_I"/>
    <property type="match status" value="1"/>
</dbReference>
<dbReference type="Pfam" id="PF00348">
    <property type="entry name" value="polyprenyl_synt"/>
    <property type="match status" value="1"/>
</dbReference>
<dbReference type="InterPro" id="IPR000092">
    <property type="entry name" value="Polyprenyl_synt"/>
</dbReference>